<feature type="domain" description="GGDEF" evidence="5">
    <location>
        <begin position="430"/>
        <end position="564"/>
    </location>
</feature>
<feature type="transmembrane region" description="Helical" evidence="4">
    <location>
        <begin position="216"/>
        <end position="235"/>
    </location>
</feature>
<dbReference type="EC" id="2.7.7.65" evidence="1"/>
<dbReference type="Pfam" id="PF07696">
    <property type="entry name" value="7TMR-DISMED2"/>
    <property type="match status" value="1"/>
</dbReference>
<dbReference type="InterPro" id="IPR000160">
    <property type="entry name" value="GGDEF_dom"/>
</dbReference>
<keyword evidence="7" id="KW-1185">Reference proteome</keyword>
<dbReference type="SUPFAM" id="SSF55073">
    <property type="entry name" value="Nucleotide cyclase"/>
    <property type="match status" value="1"/>
</dbReference>
<name>A0ABT8W2P6_9GAMM</name>
<dbReference type="InterPro" id="IPR029787">
    <property type="entry name" value="Nucleotide_cyclase"/>
</dbReference>
<keyword evidence="6" id="KW-0548">Nucleotidyltransferase</keyword>
<evidence type="ECO:0000313" key="6">
    <source>
        <dbReference type="EMBL" id="MDO3722518.1"/>
    </source>
</evidence>
<dbReference type="Pfam" id="PF07695">
    <property type="entry name" value="7TMR-DISM_7TM"/>
    <property type="match status" value="1"/>
</dbReference>
<keyword evidence="4" id="KW-0812">Transmembrane</keyword>
<evidence type="ECO:0000256" key="1">
    <source>
        <dbReference type="ARBA" id="ARBA00012528"/>
    </source>
</evidence>
<dbReference type="InterPro" id="IPR011623">
    <property type="entry name" value="7TMR_DISM_rcpt_extracell_dom1"/>
</dbReference>
<dbReference type="Gene3D" id="2.60.40.2380">
    <property type="match status" value="1"/>
</dbReference>
<feature type="transmembrane region" description="Helical" evidence="4">
    <location>
        <begin position="184"/>
        <end position="204"/>
    </location>
</feature>
<feature type="transmembrane region" description="Helical" evidence="4">
    <location>
        <begin position="247"/>
        <end position="264"/>
    </location>
</feature>
<keyword evidence="4" id="KW-1133">Transmembrane helix</keyword>
<dbReference type="EMBL" id="JAUMIS010000002">
    <property type="protein sequence ID" value="MDO3722518.1"/>
    <property type="molecule type" value="Genomic_DNA"/>
</dbReference>
<feature type="transmembrane region" description="Helical" evidence="4">
    <location>
        <begin position="299"/>
        <end position="320"/>
    </location>
</feature>
<protein>
    <recommendedName>
        <fullName evidence="1">diguanylate cyclase</fullName>
        <ecNumber evidence="1">2.7.7.65</ecNumber>
    </recommendedName>
</protein>
<proteinExistence type="predicted"/>
<reference evidence="6" key="1">
    <citation type="submission" date="2023-07" db="EMBL/GenBank/DDBJ databases">
        <title>Marinobacter sp. chi1 genome sequencing and assembly.</title>
        <authorList>
            <person name="Park S."/>
        </authorList>
    </citation>
    <scope>NUCLEOTIDE SEQUENCE</scope>
    <source>
        <strain evidence="6">Chi1</strain>
    </source>
</reference>
<dbReference type="Proteomes" id="UP001168640">
    <property type="component" value="Unassembled WGS sequence"/>
</dbReference>
<dbReference type="InterPro" id="IPR043128">
    <property type="entry name" value="Rev_trsase/Diguanyl_cyclase"/>
</dbReference>
<keyword evidence="3" id="KW-0175">Coiled coil</keyword>
<feature type="coiled-coil region" evidence="3">
    <location>
        <begin position="375"/>
        <end position="402"/>
    </location>
</feature>
<dbReference type="PANTHER" id="PTHR45138:SF9">
    <property type="entry name" value="DIGUANYLATE CYCLASE DGCM-RELATED"/>
    <property type="match status" value="1"/>
</dbReference>
<accession>A0ABT8W2P6</accession>
<sequence length="570" mass="63406">MTYVCYHTASPETPAYTAQSPTQLPNDMSWSSAQGHDLVFTQTDSVYWIQVNLKNTSEETGFWYLKLSYPLLDNVTFWQSGHATPATMATGDRHAFGTRAVDYRYFLLPVTLGADGARTITLRIQSSGALNVPLSLVTPDEVIGESNKLTMTHGMFYGALLILAVFNILLFFSSRTVYYFHSAFFMTTLGLFMFAMGGFANQYFWPDTPDLANTSIPVSLALCSLAMLLFSRSFLEAGKKTWPDRIMTSLIWVSSGFLVLTFILPYTTTIAMNTILGVAVISCMMLVSIARLRQGYQPALWYVSAWITMLVGVVIYALAAFGFIPNFLATEAMMQTAVGGQVVLLNYAMVQRWRLLNEKLLAVESRARSEMESRVHERTSQLRNTMRELEKANRQLAVLSLNDSLTGLSNRRHMDTRLPELRAESIRKGAPLTIALIDADHFKRINDTWGHGFGDVFLQMIAEVLKKHAQRPRDMAVRFGGEEFALLLPDTDLTGTLSVCENILDDIQNTEVETPDGNFTSITVSAGIAALNANESITDLFKRADKALYKSKSDGRNCVTVASSTILNLA</sequence>
<gene>
    <name evidence="6" type="ORF">QVZ43_12375</name>
</gene>
<dbReference type="InterPro" id="IPR050469">
    <property type="entry name" value="Diguanylate_Cyclase"/>
</dbReference>
<dbReference type="NCBIfam" id="TIGR00254">
    <property type="entry name" value="GGDEF"/>
    <property type="match status" value="1"/>
</dbReference>
<evidence type="ECO:0000256" key="3">
    <source>
        <dbReference type="SAM" id="Coils"/>
    </source>
</evidence>
<evidence type="ECO:0000256" key="2">
    <source>
        <dbReference type="ARBA" id="ARBA00034247"/>
    </source>
</evidence>
<keyword evidence="6" id="KW-0808">Transferase</keyword>
<comment type="caution">
    <text evidence="6">The sequence shown here is derived from an EMBL/GenBank/DDBJ whole genome shotgun (WGS) entry which is preliminary data.</text>
</comment>
<dbReference type="Gene3D" id="3.30.70.270">
    <property type="match status" value="1"/>
</dbReference>
<dbReference type="Pfam" id="PF00990">
    <property type="entry name" value="GGDEF"/>
    <property type="match status" value="1"/>
</dbReference>
<dbReference type="GO" id="GO:0052621">
    <property type="term" value="F:diguanylate cyclase activity"/>
    <property type="evidence" value="ECO:0007669"/>
    <property type="project" value="UniProtKB-EC"/>
</dbReference>
<organism evidence="6 7">
    <name type="scientific">Marinobacter suaedae</name>
    <dbReference type="NCBI Taxonomy" id="3057675"/>
    <lineage>
        <taxon>Bacteria</taxon>
        <taxon>Pseudomonadati</taxon>
        <taxon>Pseudomonadota</taxon>
        <taxon>Gammaproteobacteria</taxon>
        <taxon>Pseudomonadales</taxon>
        <taxon>Marinobacteraceae</taxon>
        <taxon>Marinobacter</taxon>
    </lineage>
</organism>
<dbReference type="InterPro" id="IPR011622">
    <property type="entry name" value="7TMR_DISM_rcpt_extracell_dom2"/>
</dbReference>
<evidence type="ECO:0000256" key="4">
    <source>
        <dbReference type="SAM" id="Phobius"/>
    </source>
</evidence>
<feature type="transmembrane region" description="Helical" evidence="4">
    <location>
        <begin position="154"/>
        <end position="172"/>
    </location>
</feature>
<evidence type="ECO:0000259" key="5">
    <source>
        <dbReference type="PROSITE" id="PS50887"/>
    </source>
</evidence>
<dbReference type="SMART" id="SM00267">
    <property type="entry name" value="GGDEF"/>
    <property type="match status" value="1"/>
</dbReference>
<keyword evidence="4" id="KW-0472">Membrane</keyword>
<dbReference type="CDD" id="cd01949">
    <property type="entry name" value="GGDEF"/>
    <property type="match status" value="1"/>
</dbReference>
<feature type="transmembrane region" description="Helical" evidence="4">
    <location>
        <begin position="270"/>
        <end position="292"/>
    </location>
</feature>
<dbReference type="PROSITE" id="PS50887">
    <property type="entry name" value="GGDEF"/>
    <property type="match status" value="1"/>
</dbReference>
<evidence type="ECO:0000313" key="7">
    <source>
        <dbReference type="Proteomes" id="UP001168640"/>
    </source>
</evidence>
<dbReference type="RefSeq" id="WP_302910176.1">
    <property type="nucleotide sequence ID" value="NZ_JAUMIS010000002.1"/>
</dbReference>
<dbReference type="PANTHER" id="PTHR45138">
    <property type="entry name" value="REGULATORY COMPONENTS OF SENSORY TRANSDUCTION SYSTEM"/>
    <property type="match status" value="1"/>
</dbReference>
<comment type="catalytic activity">
    <reaction evidence="2">
        <text>2 GTP = 3',3'-c-di-GMP + 2 diphosphate</text>
        <dbReference type="Rhea" id="RHEA:24898"/>
        <dbReference type="ChEBI" id="CHEBI:33019"/>
        <dbReference type="ChEBI" id="CHEBI:37565"/>
        <dbReference type="ChEBI" id="CHEBI:58805"/>
        <dbReference type="EC" id="2.7.7.65"/>
    </reaction>
</comment>